<organism evidence="3 4">
    <name type="scientific">Candidatus Limivivens merdigallinarum</name>
    <dbReference type="NCBI Taxonomy" id="2840859"/>
    <lineage>
        <taxon>Bacteria</taxon>
        <taxon>Bacillati</taxon>
        <taxon>Bacillota</taxon>
        <taxon>Clostridia</taxon>
        <taxon>Lachnospirales</taxon>
        <taxon>Lachnospiraceae</taxon>
        <taxon>Lachnospiraceae incertae sedis</taxon>
        <taxon>Candidatus Limivivens</taxon>
    </lineage>
</organism>
<dbReference type="SMART" id="SM00899">
    <property type="entry name" value="FeoA"/>
    <property type="match status" value="1"/>
</dbReference>
<feature type="domain" description="Ferrous iron transporter FeoA-like" evidence="2">
    <location>
        <begin position="2"/>
        <end position="70"/>
    </location>
</feature>
<gene>
    <name evidence="3" type="ORF">IAB26_10665</name>
</gene>
<sequence>MMALSETKAGESYTVKWMFGLPGVLNFLRDRHMKEGSTVKVIQKLSGGVIVRAGNFRIAIDADTAKRIKV</sequence>
<reference evidence="3" key="1">
    <citation type="submission" date="2020-10" db="EMBL/GenBank/DDBJ databases">
        <authorList>
            <person name="Gilroy R."/>
        </authorList>
    </citation>
    <scope>NUCLEOTIDE SEQUENCE</scope>
    <source>
        <strain evidence="3">ChiSjej3B21-11622</strain>
    </source>
</reference>
<name>A0A9D1D0Z4_9FIRM</name>
<dbReference type="EMBL" id="DVFT01000157">
    <property type="protein sequence ID" value="HIQ97011.1"/>
    <property type="molecule type" value="Genomic_DNA"/>
</dbReference>
<dbReference type="Gene3D" id="2.30.30.90">
    <property type="match status" value="1"/>
</dbReference>
<evidence type="ECO:0000313" key="3">
    <source>
        <dbReference type="EMBL" id="HIQ97011.1"/>
    </source>
</evidence>
<dbReference type="SUPFAM" id="SSF50037">
    <property type="entry name" value="C-terminal domain of transcriptional repressors"/>
    <property type="match status" value="1"/>
</dbReference>
<protein>
    <submittedName>
        <fullName evidence="3">Ferrous iron transport protein A</fullName>
    </submittedName>
</protein>
<dbReference type="InterPro" id="IPR038157">
    <property type="entry name" value="FeoA_core_dom"/>
</dbReference>
<dbReference type="Proteomes" id="UP000886886">
    <property type="component" value="Unassembled WGS sequence"/>
</dbReference>
<dbReference type="AlphaFoldDB" id="A0A9D1D0Z4"/>
<comment type="caution">
    <text evidence="3">The sequence shown here is derived from an EMBL/GenBank/DDBJ whole genome shotgun (WGS) entry which is preliminary data.</text>
</comment>
<reference evidence="3" key="2">
    <citation type="journal article" date="2021" name="PeerJ">
        <title>Extensive microbial diversity within the chicken gut microbiome revealed by metagenomics and culture.</title>
        <authorList>
            <person name="Gilroy R."/>
            <person name="Ravi A."/>
            <person name="Getino M."/>
            <person name="Pursley I."/>
            <person name="Horton D.L."/>
            <person name="Alikhan N.F."/>
            <person name="Baker D."/>
            <person name="Gharbi K."/>
            <person name="Hall N."/>
            <person name="Watson M."/>
            <person name="Adriaenssens E.M."/>
            <person name="Foster-Nyarko E."/>
            <person name="Jarju S."/>
            <person name="Secka A."/>
            <person name="Antonio M."/>
            <person name="Oren A."/>
            <person name="Chaudhuri R.R."/>
            <person name="La Ragione R."/>
            <person name="Hildebrand F."/>
            <person name="Pallen M.J."/>
        </authorList>
    </citation>
    <scope>NUCLEOTIDE SEQUENCE</scope>
    <source>
        <strain evidence="3">ChiSjej3B21-11622</strain>
    </source>
</reference>
<proteinExistence type="predicted"/>
<dbReference type="GO" id="GO:0046914">
    <property type="term" value="F:transition metal ion binding"/>
    <property type="evidence" value="ECO:0007669"/>
    <property type="project" value="InterPro"/>
</dbReference>
<dbReference type="InterPro" id="IPR007167">
    <property type="entry name" value="Fe-transptr_FeoA-like"/>
</dbReference>
<evidence type="ECO:0000259" key="2">
    <source>
        <dbReference type="SMART" id="SM00899"/>
    </source>
</evidence>
<keyword evidence="1" id="KW-0408">Iron</keyword>
<evidence type="ECO:0000313" key="4">
    <source>
        <dbReference type="Proteomes" id="UP000886886"/>
    </source>
</evidence>
<dbReference type="InterPro" id="IPR008988">
    <property type="entry name" value="Transcriptional_repressor_C"/>
</dbReference>
<dbReference type="Pfam" id="PF04023">
    <property type="entry name" value="FeoA"/>
    <property type="match status" value="1"/>
</dbReference>
<evidence type="ECO:0000256" key="1">
    <source>
        <dbReference type="ARBA" id="ARBA00023004"/>
    </source>
</evidence>
<accession>A0A9D1D0Z4</accession>